<evidence type="ECO:0000313" key="16">
    <source>
        <dbReference type="EMBL" id="RHW27786.1"/>
    </source>
</evidence>
<dbReference type="OrthoDB" id="3787729at2"/>
<dbReference type="Gene3D" id="3.90.1200.10">
    <property type="match status" value="1"/>
</dbReference>
<dbReference type="GO" id="GO:0005524">
    <property type="term" value="F:ATP binding"/>
    <property type="evidence" value="ECO:0007669"/>
    <property type="project" value="UniProtKB-KW"/>
</dbReference>
<keyword evidence="17" id="KW-1185">Reference proteome</keyword>
<comment type="catalytic activity">
    <reaction evidence="14">
        <text>D-maltose + ATP = alpha-maltose 1-phosphate + ADP + H(+)</text>
        <dbReference type="Rhea" id="RHEA:31915"/>
        <dbReference type="ChEBI" id="CHEBI:15378"/>
        <dbReference type="ChEBI" id="CHEBI:17306"/>
        <dbReference type="ChEBI" id="CHEBI:30616"/>
        <dbReference type="ChEBI" id="CHEBI:63576"/>
        <dbReference type="ChEBI" id="CHEBI:456216"/>
        <dbReference type="EC" id="2.7.1.175"/>
    </reaction>
</comment>
<keyword evidence="10" id="KW-0067">ATP-binding</keyword>
<evidence type="ECO:0000256" key="5">
    <source>
        <dbReference type="ARBA" id="ARBA00013882"/>
    </source>
</evidence>
<reference evidence="16 17" key="1">
    <citation type="submission" date="2018-09" db="EMBL/GenBank/DDBJ databases">
        <title>Genome sequencing of Nocardioides immobilis CCTCC AB 2017083 for comparison to Nocardioides silvaticus.</title>
        <authorList>
            <person name="Li C."/>
            <person name="Wang G."/>
        </authorList>
    </citation>
    <scope>NUCLEOTIDE SEQUENCE [LARGE SCALE GENOMIC DNA]</scope>
    <source>
        <strain evidence="16 17">CCTCC AB 2017083</strain>
    </source>
</reference>
<evidence type="ECO:0000256" key="14">
    <source>
        <dbReference type="ARBA" id="ARBA00049067"/>
    </source>
</evidence>
<evidence type="ECO:0000256" key="12">
    <source>
        <dbReference type="ARBA" id="ARBA00023277"/>
    </source>
</evidence>
<evidence type="ECO:0000256" key="11">
    <source>
        <dbReference type="ARBA" id="ARBA00023056"/>
    </source>
</evidence>
<evidence type="ECO:0000259" key="15">
    <source>
        <dbReference type="Pfam" id="PF18085"/>
    </source>
</evidence>
<name>A0A417Y5F0_9ACTN</name>
<keyword evidence="7" id="KW-0808">Transferase</keyword>
<feature type="domain" description="Maltokinase N-terminal cap" evidence="15">
    <location>
        <begin position="11"/>
        <end position="99"/>
    </location>
</feature>
<gene>
    <name evidence="16" type="ORF">D0Z08_05660</name>
</gene>
<dbReference type="GO" id="GO:0005978">
    <property type="term" value="P:glycogen biosynthetic process"/>
    <property type="evidence" value="ECO:0007669"/>
    <property type="project" value="UniProtKB-UniPathway"/>
</dbReference>
<dbReference type="InterPro" id="IPR040999">
    <property type="entry name" value="Mak_N_cap"/>
</dbReference>
<evidence type="ECO:0000256" key="9">
    <source>
        <dbReference type="ARBA" id="ARBA00022777"/>
    </source>
</evidence>
<protein>
    <recommendedName>
        <fullName evidence="5">Maltokinase</fullName>
        <ecNumber evidence="4">2.7.1.175</ecNumber>
    </recommendedName>
    <alternativeName>
        <fullName evidence="13">Maltose-1-phosphate synthase</fullName>
    </alternativeName>
</protein>
<evidence type="ECO:0000256" key="4">
    <source>
        <dbReference type="ARBA" id="ARBA00011962"/>
    </source>
</evidence>
<sequence>MSTRTESLHSYVRDARWFGGKGRDFTVSDVRRLGTVADRDQPPVVVDVVELTYDDGTTELYQLPLVLATDPETRLDNAFVGWWEDPEHGWVHAYDAVHDRDAMTLFLHAFAAADDGPLSFVRLSGHELDLEAIPALYSGEQSNSSVLFGEDSVLKVFRKVTPGENPDITTLRALTEAGSTHVADLYGWIEATTDDGQPLHLAMLQQFLRTASDGWEIALVSVRDLFSEADLHADEVGGDFASEAARLGTALAEVHDQLRDAFGVDTVDAGLVADQMDERLASAIDVVPELGEHADRLRGAYAALAGLGKLPVQRIHGDLHLGQTLRTIKGWKLVDFEGEPAKPLSERLLPDSPWRDVAGMLRSFDYAPHAMARSLPEDDPDVVLQREHRAEEWAARNKAAFLSAYAADPSTESDTVLSPEEGVLVAAYVADKTVYECVYEARNRPSWLPIPLAAVARVGTP</sequence>
<keyword evidence="11" id="KW-0320">Glycogen biosynthesis</keyword>
<evidence type="ECO:0000256" key="2">
    <source>
        <dbReference type="ARBA" id="ARBA00006219"/>
    </source>
</evidence>
<dbReference type="SUPFAM" id="SSF56112">
    <property type="entry name" value="Protein kinase-like (PK-like)"/>
    <property type="match status" value="1"/>
</dbReference>
<evidence type="ECO:0000256" key="10">
    <source>
        <dbReference type="ARBA" id="ARBA00022840"/>
    </source>
</evidence>
<evidence type="ECO:0000313" key="17">
    <source>
        <dbReference type="Proteomes" id="UP000283644"/>
    </source>
</evidence>
<dbReference type="Proteomes" id="UP000283644">
    <property type="component" value="Unassembled WGS sequence"/>
</dbReference>
<comment type="subunit">
    <text evidence="3">Monomer.</text>
</comment>
<keyword evidence="8" id="KW-0547">Nucleotide-binding</keyword>
<evidence type="ECO:0000256" key="6">
    <source>
        <dbReference type="ARBA" id="ARBA00022600"/>
    </source>
</evidence>
<proteinExistence type="inferred from homology"/>
<dbReference type="Pfam" id="PF18085">
    <property type="entry name" value="Mak_N_cap"/>
    <property type="match status" value="1"/>
</dbReference>
<comment type="caution">
    <text evidence="16">The sequence shown here is derived from an EMBL/GenBank/DDBJ whole genome shotgun (WGS) entry which is preliminary data.</text>
</comment>
<dbReference type="InterPro" id="IPR011009">
    <property type="entry name" value="Kinase-like_dom_sf"/>
</dbReference>
<evidence type="ECO:0000256" key="1">
    <source>
        <dbReference type="ARBA" id="ARBA00004964"/>
    </source>
</evidence>
<dbReference type="AlphaFoldDB" id="A0A417Y5F0"/>
<dbReference type="GO" id="GO:0016301">
    <property type="term" value="F:kinase activity"/>
    <property type="evidence" value="ECO:0007669"/>
    <property type="project" value="UniProtKB-KW"/>
</dbReference>
<comment type="similarity">
    <text evidence="2">Belongs to the aminoglycoside phosphotransferase family.</text>
</comment>
<dbReference type="UniPathway" id="UPA00164"/>
<dbReference type="EC" id="2.7.1.175" evidence="4"/>
<evidence type="ECO:0000256" key="13">
    <source>
        <dbReference type="ARBA" id="ARBA00031251"/>
    </source>
</evidence>
<evidence type="ECO:0000256" key="3">
    <source>
        <dbReference type="ARBA" id="ARBA00011245"/>
    </source>
</evidence>
<organism evidence="16 17">
    <name type="scientific">Nocardioides immobilis</name>
    <dbReference type="NCBI Taxonomy" id="2049295"/>
    <lineage>
        <taxon>Bacteria</taxon>
        <taxon>Bacillati</taxon>
        <taxon>Actinomycetota</taxon>
        <taxon>Actinomycetes</taxon>
        <taxon>Propionibacteriales</taxon>
        <taxon>Nocardioidaceae</taxon>
        <taxon>Nocardioides</taxon>
    </lineage>
</organism>
<keyword evidence="6" id="KW-0321">Glycogen metabolism</keyword>
<keyword evidence="9" id="KW-0418">Kinase</keyword>
<keyword evidence="12" id="KW-0119">Carbohydrate metabolism</keyword>
<dbReference type="RefSeq" id="WP_118923559.1">
    <property type="nucleotide sequence ID" value="NZ_QXGH01000011.1"/>
</dbReference>
<evidence type="ECO:0000256" key="8">
    <source>
        <dbReference type="ARBA" id="ARBA00022741"/>
    </source>
</evidence>
<dbReference type="EMBL" id="QXGH01000011">
    <property type="protein sequence ID" value="RHW27786.1"/>
    <property type="molecule type" value="Genomic_DNA"/>
</dbReference>
<comment type="pathway">
    <text evidence="1">Glycan biosynthesis; glycogen biosynthesis.</text>
</comment>
<accession>A0A417Y5F0</accession>
<evidence type="ECO:0000256" key="7">
    <source>
        <dbReference type="ARBA" id="ARBA00022679"/>
    </source>
</evidence>